<evidence type="ECO:0000313" key="2">
    <source>
        <dbReference type="EMBL" id="GBG05303.1"/>
    </source>
</evidence>
<accession>A0A2Z6TBA6</accession>
<comment type="similarity">
    <text evidence="1">Belongs to the UPF0398 family.</text>
</comment>
<dbReference type="EMBL" id="BFBY01000010">
    <property type="protein sequence ID" value="GBG05303.1"/>
    <property type="molecule type" value="Genomic_DNA"/>
</dbReference>
<evidence type="ECO:0000256" key="1">
    <source>
        <dbReference type="HAMAP-Rule" id="MF_01575"/>
    </source>
</evidence>
<keyword evidence="3" id="KW-1185">Reference proteome</keyword>
<sequence length="186" mass="22284">MKRLWVSGYRSYELGIFDQKDKKVTVIKYALKRYFLQKLEEGELDWIISGPNLGVEQWALEEGIALRDEYSVRVSMMSPYLEFSKRWNENNQANFNNLKEKVDFFGSTSNSPYQNPSQLRNYQNFMINHTDEALLIYDPEHPGKTKYDYDLIKKYQEEKDYPLTLLDFYDLQDAAEEYEENYHSNF</sequence>
<organism evidence="2 3">
    <name type="scientific">Lactobacillus rodentium</name>
    <dbReference type="NCBI Taxonomy" id="947835"/>
    <lineage>
        <taxon>Bacteria</taxon>
        <taxon>Bacillati</taxon>
        <taxon>Bacillota</taxon>
        <taxon>Bacilli</taxon>
        <taxon>Lactobacillales</taxon>
        <taxon>Lactobacillaceae</taxon>
        <taxon>Lactobacillus</taxon>
    </lineage>
</organism>
<dbReference type="HAMAP" id="MF_01575">
    <property type="entry name" value="UPF0398"/>
    <property type="match status" value="1"/>
</dbReference>
<dbReference type="RefSeq" id="WP_117118633.1">
    <property type="nucleotide sequence ID" value="NZ_BFBY01000010.1"/>
</dbReference>
<gene>
    <name evidence="2" type="ORF">LrDSM24759_12170</name>
</gene>
<comment type="caution">
    <text evidence="2">The sequence shown here is derived from an EMBL/GenBank/DDBJ whole genome shotgun (WGS) entry which is preliminary data.</text>
</comment>
<dbReference type="Pfam" id="PF06908">
    <property type="entry name" value="YpsA"/>
    <property type="match status" value="1"/>
</dbReference>
<evidence type="ECO:0000313" key="3">
    <source>
        <dbReference type="Proteomes" id="UP000257317"/>
    </source>
</evidence>
<dbReference type="OrthoDB" id="2301957at2"/>
<protein>
    <recommendedName>
        <fullName evidence="1">UPF0398 protein LrDSM24759_12170</fullName>
    </recommendedName>
</protein>
<dbReference type="PIRSF" id="PIRSF021290">
    <property type="entry name" value="DUF1273"/>
    <property type="match status" value="1"/>
</dbReference>
<dbReference type="SUPFAM" id="SSF102405">
    <property type="entry name" value="MCP/YpsA-like"/>
    <property type="match status" value="1"/>
</dbReference>
<reference evidence="3" key="1">
    <citation type="submission" date="2018-03" db="EMBL/GenBank/DDBJ databases">
        <title>New taxa in the Lactobacillus gasseri group.</title>
        <authorList>
            <person name="Tanizawa Y."/>
            <person name="Tohno M."/>
            <person name="Endo A."/>
            <person name="Arita M."/>
        </authorList>
    </citation>
    <scope>NUCLEOTIDE SEQUENCE [LARGE SCALE GENOMIC DNA]</scope>
    <source>
        <strain evidence="3">DSM 24759</strain>
    </source>
</reference>
<proteinExistence type="inferred from homology"/>
<dbReference type="Proteomes" id="UP000257317">
    <property type="component" value="Unassembled WGS sequence"/>
</dbReference>
<dbReference type="AlphaFoldDB" id="A0A2Z6TBA6"/>
<name>A0A2Z6TBA6_9LACO</name>
<dbReference type="InterPro" id="IPR010697">
    <property type="entry name" value="YspA"/>
</dbReference>
<dbReference type="NCBIfam" id="NF010181">
    <property type="entry name" value="PRK13660.1"/>
    <property type="match status" value="1"/>
</dbReference>
<dbReference type="Gene3D" id="3.40.50.450">
    <property type="match status" value="1"/>
</dbReference>
<dbReference type="PANTHER" id="PTHR38440">
    <property type="entry name" value="UPF0398 PROTEIN YPSA"/>
    <property type="match status" value="1"/>
</dbReference>
<dbReference type="PANTHER" id="PTHR38440:SF1">
    <property type="entry name" value="UPF0398 PROTEIN SPR0331"/>
    <property type="match status" value="1"/>
</dbReference>